<dbReference type="InterPro" id="IPR002207">
    <property type="entry name" value="Peroxidase_I"/>
</dbReference>
<organism evidence="7 8">
    <name type="scientific">Coccomyxa subellipsoidea (strain C-169)</name>
    <name type="common">Green microalga</name>
    <dbReference type="NCBI Taxonomy" id="574566"/>
    <lineage>
        <taxon>Eukaryota</taxon>
        <taxon>Viridiplantae</taxon>
        <taxon>Chlorophyta</taxon>
        <taxon>core chlorophytes</taxon>
        <taxon>Trebouxiophyceae</taxon>
        <taxon>Trebouxiophyceae incertae sedis</taxon>
        <taxon>Coccomyxaceae</taxon>
        <taxon>Coccomyxa</taxon>
        <taxon>Coccomyxa subellipsoidea</taxon>
    </lineage>
</organism>
<dbReference type="InterPro" id="IPR019793">
    <property type="entry name" value="Peroxidases_heam-ligand_BS"/>
</dbReference>
<reference evidence="7 8" key="1">
    <citation type="journal article" date="2012" name="Genome Biol.">
        <title>The genome of the polar eukaryotic microalga coccomyxa subellipsoidea reveals traits of cold adaptation.</title>
        <authorList>
            <person name="Blanc G."/>
            <person name="Agarkova I."/>
            <person name="Grimwood J."/>
            <person name="Kuo A."/>
            <person name="Brueggeman A."/>
            <person name="Dunigan D."/>
            <person name="Gurnon J."/>
            <person name="Ladunga I."/>
            <person name="Lindquist E."/>
            <person name="Lucas S."/>
            <person name="Pangilinan J."/>
            <person name="Proschold T."/>
            <person name="Salamov A."/>
            <person name="Schmutz J."/>
            <person name="Weeks D."/>
            <person name="Yamada T."/>
            <person name="Claverie J.M."/>
            <person name="Grigoriev I."/>
            <person name="Van Etten J."/>
            <person name="Lomsadze A."/>
            <person name="Borodovsky M."/>
        </authorList>
    </citation>
    <scope>NUCLEOTIDE SEQUENCE [LARGE SCALE GENOMIC DNA]</scope>
    <source>
        <strain evidence="7 8">C-169</strain>
    </source>
</reference>
<dbReference type="OrthoDB" id="2859658at2759"/>
<keyword evidence="8" id="KW-1185">Reference proteome</keyword>
<dbReference type="PRINTS" id="PR00459">
    <property type="entry name" value="ASPEROXIDASE"/>
</dbReference>
<comment type="cofactor">
    <cofactor evidence="1">
        <name>heme b</name>
        <dbReference type="ChEBI" id="CHEBI:60344"/>
    </cofactor>
</comment>
<dbReference type="PRINTS" id="PR00458">
    <property type="entry name" value="PEROXIDASE"/>
</dbReference>
<proteinExistence type="inferred from homology"/>
<dbReference type="AlphaFoldDB" id="I0YK12"/>
<protein>
    <recommendedName>
        <fullName evidence="3">L-ascorbate peroxidase</fullName>
        <ecNumber evidence="3">1.11.1.11</ecNumber>
    </recommendedName>
</protein>
<dbReference type="FunFam" id="1.10.520.10:FF:000007">
    <property type="entry name" value="L-ascorbate peroxidase S chloroplastic/mitochondrial"/>
    <property type="match status" value="1"/>
</dbReference>
<evidence type="ECO:0000259" key="6">
    <source>
        <dbReference type="PROSITE" id="PS50873"/>
    </source>
</evidence>
<dbReference type="InterPro" id="IPR010255">
    <property type="entry name" value="Haem_peroxidase_sf"/>
</dbReference>
<keyword evidence="4" id="KW-0560">Oxidoreductase</keyword>
<evidence type="ECO:0000256" key="1">
    <source>
        <dbReference type="ARBA" id="ARBA00001970"/>
    </source>
</evidence>
<dbReference type="InterPro" id="IPR002016">
    <property type="entry name" value="Haem_peroxidase"/>
</dbReference>
<accession>I0YK12</accession>
<dbReference type="GO" id="GO:0020037">
    <property type="term" value="F:heme binding"/>
    <property type="evidence" value="ECO:0007669"/>
    <property type="project" value="InterPro"/>
</dbReference>
<feature type="region of interest" description="Disordered" evidence="5">
    <location>
        <begin position="158"/>
        <end position="179"/>
    </location>
</feature>
<dbReference type="Gene3D" id="1.10.420.10">
    <property type="entry name" value="Peroxidase, domain 2"/>
    <property type="match status" value="1"/>
</dbReference>
<gene>
    <name evidence="7" type="ORF">COCSUDRAFT_26227</name>
</gene>
<evidence type="ECO:0000256" key="5">
    <source>
        <dbReference type="SAM" id="MobiDB-lite"/>
    </source>
</evidence>
<evidence type="ECO:0000256" key="3">
    <source>
        <dbReference type="ARBA" id="ARBA00012940"/>
    </source>
</evidence>
<dbReference type="Proteomes" id="UP000007264">
    <property type="component" value="Unassembled WGS sequence"/>
</dbReference>
<sequence>MIYSTHLHSSRVLGSSVLFRGEKQRKLRLSISRRPSVMAEAVRRTKKEGLEQAKGDLEKLISEKRCHPILIRLAWHDAGTYNKDVKEFPNRGGANGSIRFYPEINHGANAGLVNACNLLQEIADKYEGVSYADLFQMASAMAVKDAGGPTIPMRFGRKDAQGPESVQPEGNLPAGGAPWPNNEPGPGDHLRKVFYRMGLNDQEIVALSGAHTVGRAYPNRSGFGKESTKYTKDGPGTKGGSSWTPEWLVFDNSYYKYIKDQFDSELLVLETDDVLFKDEGFRPFAEKYAADQDAFFADYAKAHAKLSELGVEWDPSPIEFAL</sequence>
<evidence type="ECO:0000313" key="7">
    <source>
        <dbReference type="EMBL" id="EIE18731.1"/>
    </source>
</evidence>
<dbReference type="Gene3D" id="1.10.520.10">
    <property type="match status" value="1"/>
</dbReference>
<comment type="caution">
    <text evidence="7">The sequence shown here is derived from an EMBL/GenBank/DDBJ whole genome shotgun (WGS) entry which is preliminary data.</text>
</comment>
<evidence type="ECO:0000256" key="4">
    <source>
        <dbReference type="ARBA" id="ARBA00023002"/>
    </source>
</evidence>
<evidence type="ECO:0000313" key="8">
    <source>
        <dbReference type="Proteomes" id="UP000007264"/>
    </source>
</evidence>
<dbReference type="GO" id="GO:0016688">
    <property type="term" value="F:L-ascorbate peroxidase activity"/>
    <property type="evidence" value="ECO:0007669"/>
    <property type="project" value="UniProtKB-EC"/>
</dbReference>
<evidence type="ECO:0000256" key="2">
    <source>
        <dbReference type="ARBA" id="ARBA00006873"/>
    </source>
</evidence>
<keyword evidence="7" id="KW-0575">Peroxidase</keyword>
<dbReference type="RefSeq" id="XP_005643275.1">
    <property type="nucleotide sequence ID" value="XM_005643218.1"/>
</dbReference>
<dbReference type="STRING" id="574566.I0YK12"/>
<dbReference type="PROSITE" id="PS00435">
    <property type="entry name" value="PEROXIDASE_1"/>
    <property type="match status" value="1"/>
</dbReference>
<dbReference type="Pfam" id="PF00141">
    <property type="entry name" value="peroxidase"/>
    <property type="match status" value="1"/>
</dbReference>
<comment type="similarity">
    <text evidence="2">Belongs to the peroxidase family. Ascorbate peroxidase subfamily.</text>
</comment>
<dbReference type="PROSITE" id="PS50873">
    <property type="entry name" value="PEROXIDASE_4"/>
    <property type="match status" value="1"/>
</dbReference>
<dbReference type="EMBL" id="AGSI01000022">
    <property type="protein sequence ID" value="EIE18731.1"/>
    <property type="molecule type" value="Genomic_DNA"/>
</dbReference>
<name>I0YK12_COCSC</name>
<dbReference type="PANTHER" id="PTHR31356:SF66">
    <property type="entry name" value="CATALASE-PEROXIDASE"/>
    <property type="match status" value="1"/>
</dbReference>
<dbReference type="GeneID" id="17036660"/>
<dbReference type="EC" id="1.11.1.11" evidence="3"/>
<dbReference type="CDD" id="cd00691">
    <property type="entry name" value="ascorbate_peroxidase"/>
    <property type="match status" value="1"/>
</dbReference>
<dbReference type="KEGG" id="csl:COCSUDRAFT_26227"/>
<feature type="domain" description="Plant heme peroxidase family profile" evidence="6">
    <location>
        <begin position="70"/>
        <end position="311"/>
    </location>
</feature>
<dbReference type="GO" id="GO:0000302">
    <property type="term" value="P:response to reactive oxygen species"/>
    <property type="evidence" value="ECO:0007669"/>
    <property type="project" value="TreeGrafter"/>
</dbReference>
<dbReference type="GO" id="GO:0034599">
    <property type="term" value="P:cellular response to oxidative stress"/>
    <property type="evidence" value="ECO:0007669"/>
    <property type="project" value="InterPro"/>
</dbReference>
<dbReference type="InterPro" id="IPR044831">
    <property type="entry name" value="Ccp1-like"/>
</dbReference>
<dbReference type="eggNOG" id="ENOG502QS7Q">
    <property type="taxonomic scope" value="Eukaryota"/>
</dbReference>
<dbReference type="SUPFAM" id="SSF48113">
    <property type="entry name" value="Heme-dependent peroxidases"/>
    <property type="match status" value="1"/>
</dbReference>
<dbReference type="GO" id="GO:0042744">
    <property type="term" value="P:hydrogen peroxide catabolic process"/>
    <property type="evidence" value="ECO:0007669"/>
    <property type="project" value="TreeGrafter"/>
</dbReference>
<dbReference type="PANTHER" id="PTHR31356">
    <property type="entry name" value="THYLAKOID LUMENAL 29 KDA PROTEIN, CHLOROPLASTIC-RELATED"/>
    <property type="match status" value="1"/>
</dbReference>